<dbReference type="GeneID" id="101064011"/>
<evidence type="ECO:0000256" key="1">
    <source>
        <dbReference type="SAM" id="SignalP"/>
    </source>
</evidence>
<dbReference type="PANTHER" id="PTHR15193">
    <property type="entry name" value="CD83 ANTIGEN"/>
    <property type="match status" value="1"/>
</dbReference>
<dbReference type="SMART" id="SM00409">
    <property type="entry name" value="IG"/>
    <property type="match status" value="1"/>
</dbReference>
<keyword evidence="4" id="KW-1185">Reference proteome</keyword>
<dbReference type="Pfam" id="PF07686">
    <property type="entry name" value="V-set"/>
    <property type="match status" value="1"/>
</dbReference>
<feature type="signal peptide" evidence="1">
    <location>
        <begin position="1"/>
        <end position="17"/>
    </location>
</feature>
<dbReference type="RefSeq" id="XP_011601072.1">
    <property type="nucleotide sequence ID" value="XM_011602770.2"/>
</dbReference>
<organism evidence="3 4">
    <name type="scientific">Takifugu rubripes</name>
    <name type="common">Japanese pufferfish</name>
    <name type="synonym">Fugu rubripes</name>
    <dbReference type="NCBI Taxonomy" id="31033"/>
    <lineage>
        <taxon>Eukaryota</taxon>
        <taxon>Metazoa</taxon>
        <taxon>Chordata</taxon>
        <taxon>Craniata</taxon>
        <taxon>Vertebrata</taxon>
        <taxon>Euteleostomi</taxon>
        <taxon>Actinopterygii</taxon>
        <taxon>Neopterygii</taxon>
        <taxon>Teleostei</taxon>
        <taxon>Neoteleostei</taxon>
        <taxon>Acanthomorphata</taxon>
        <taxon>Eupercaria</taxon>
        <taxon>Tetraodontiformes</taxon>
        <taxon>Tetradontoidea</taxon>
        <taxon>Tetraodontidae</taxon>
        <taxon>Takifugu</taxon>
    </lineage>
</organism>
<dbReference type="InParanoid" id="A0A3B5KPB4"/>
<accession>A0A3B5KPB4</accession>
<sequence length="239" mass="26282">MSLTLMKLLLLLHAAHSQEERTANCDEDVSLPCPGAAATQFSSVTWYKLHNGKKEGLIMMRQGRQQPLVYNSSPPVEFGEEHSLKLFNVTPEDSGSYECAVNAKIGGRNLNIRVELLVNVCATQGTTVTPTTQSEQLLQDGAEELPLVWSLGGWGVLGLIKILFSVITIQVFCAEFNRVAYGSETNRFLKASPAKMRKEENFEGSQSCLFFKTTERSTTGPPLSKRGLIVGKCPPVKVF</sequence>
<dbReference type="SUPFAM" id="SSF48726">
    <property type="entry name" value="Immunoglobulin"/>
    <property type="match status" value="1"/>
</dbReference>
<evidence type="ECO:0000259" key="2">
    <source>
        <dbReference type="PROSITE" id="PS50835"/>
    </source>
</evidence>
<dbReference type="InterPro" id="IPR003599">
    <property type="entry name" value="Ig_sub"/>
</dbReference>
<dbReference type="PROSITE" id="PS50835">
    <property type="entry name" value="IG_LIKE"/>
    <property type="match status" value="1"/>
</dbReference>
<dbReference type="OMA" id="FLSVTWY"/>
<dbReference type="Ensembl" id="ENSTRUT00000049238.2">
    <property type="protein sequence ID" value="ENSTRUP00000057318.2"/>
    <property type="gene ID" value="ENSTRUG00000025465.2"/>
</dbReference>
<evidence type="ECO:0000313" key="3">
    <source>
        <dbReference type="Ensembl" id="ENSTRUP00000057318.2"/>
    </source>
</evidence>
<dbReference type="GeneTree" id="ENSGT00990000203733"/>
<protein>
    <submittedName>
        <fullName evidence="3">Uncharacterized LOC101064011</fullName>
    </submittedName>
</protein>
<feature type="domain" description="Ig-like" evidence="2">
    <location>
        <begin position="27"/>
        <end position="115"/>
    </location>
</feature>
<dbReference type="PANTHER" id="PTHR15193:SF2">
    <property type="match status" value="1"/>
</dbReference>
<reference evidence="3" key="3">
    <citation type="submission" date="2025-09" db="UniProtKB">
        <authorList>
            <consortium name="Ensembl"/>
        </authorList>
    </citation>
    <scope>IDENTIFICATION</scope>
</reference>
<dbReference type="OrthoDB" id="9422899at2759"/>
<dbReference type="Gene3D" id="2.60.40.10">
    <property type="entry name" value="Immunoglobulins"/>
    <property type="match status" value="1"/>
</dbReference>
<reference evidence="3" key="2">
    <citation type="submission" date="2025-08" db="UniProtKB">
        <authorList>
            <consortium name="Ensembl"/>
        </authorList>
    </citation>
    <scope>IDENTIFICATION</scope>
</reference>
<gene>
    <name evidence="3" type="primary">LOC101064011</name>
</gene>
<dbReference type="InterPro" id="IPR007110">
    <property type="entry name" value="Ig-like_dom"/>
</dbReference>
<feature type="chain" id="PRO_5025672656" evidence="1">
    <location>
        <begin position="18"/>
        <end position="239"/>
    </location>
</feature>
<dbReference type="Proteomes" id="UP000005226">
    <property type="component" value="Chromosome 3"/>
</dbReference>
<dbReference type="InterPro" id="IPR036179">
    <property type="entry name" value="Ig-like_dom_sf"/>
</dbReference>
<reference evidence="3 4" key="1">
    <citation type="journal article" date="2011" name="Genome Biol. Evol.">
        <title>Integration of the genetic map and genome assembly of fugu facilitates insights into distinct features of genome evolution in teleosts and mammals.</title>
        <authorList>
            <person name="Kai W."/>
            <person name="Kikuchi K."/>
            <person name="Tohari S."/>
            <person name="Chew A.K."/>
            <person name="Tay A."/>
            <person name="Fujiwara A."/>
            <person name="Hosoya S."/>
            <person name="Suetake H."/>
            <person name="Naruse K."/>
            <person name="Brenner S."/>
            <person name="Suzuki Y."/>
            <person name="Venkatesh B."/>
        </authorList>
    </citation>
    <scope>NUCLEOTIDE SEQUENCE [LARGE SCALE GENOMIC DNA]</scope>
</reference>
<dbReference type="KEGG" id="tru:101064011"/>
<dbReference type="AlphaFoldDB" id="A0A3B5KPB4"/>
<evidence type="ECO:0000313" key="4">
    <source>
        <dbReference type="Proteomes" id="UP000005226"/>
    </source>
</evidence>
<proteinExistence type="predicted"/>
<dbReference type="InterPro" id="IPR013106">
    <property type="entry name" value="Ig_V-set"/>
</dbReference>
<dbReference type="InterPro" id="IPR013783">
    <property type="entry name" value="Ig-like_fold"/>
</dbReference>
<name>A0A3B5KPB4_TAKRU</name>
<keyword evidence="1" id="KW-0732">Signal</keyword>